<dbReference type="Gene3D" id="1.20.1250.20">
    <property type="entry name" value="MFS general substrate transporter like domains"/>
    <property type="match status" value="1"/>
</dbReference>
<dbReference type="Pfam" id="PF07690">
    <property type="entry name" value="MFS_1"/>
    <property type="match status" value="1"/>
</dbReference>
<gene>
    <name evidence="3" type="ORF">HPLM_LOCUS16117</name>
</gene>
<accession>A0A158QQX8</accession>
<organism evidence="5">
    <name type="scientific">Haemonchus placei</name>
    <name type="common">Barber's pole worm</name>
    <dbReference type="NCBI Taxonomy" id="6290"/>
    <lineage>
        <taxon>Eukaryota</taxon>
        <taxon>Metazoa</taxon>
        <taxon>Ecdysozoa</taxon>
        <taxon>Nematoda</taxon>
        <taxon>Chromadorea</taxon>
        <taxon>Rhabditida</taxon>
        <taxon>Rhabditina</taxon>
        <taxon>Rhabditomorpha</taxon>
        <taxon>Strongyloidea</taxon>
        <taxon>Trichostrongylidae</taxon>
        <taxon>Haemonchus</taxon>
    </lineage>
</organism>
<feature type="transmembrane region" description="Helical" evidence="2">
    <location>
        <begin position="233"/>
        <end position="251"/>
    </location>
</feature>
<feature type="transmembrane region" description="Helical" evidence="2">
    <location>
        <begin position="325"/>
        <end position="347"/>
    </location>
</feature>
<dbReference type="PANTHER" id="PTHR11360:SF286">
    <property type="entry name" value="GH22266P"/>
    <property type="match status" value="1"/>
</dbReference>
<dbReference type="InterPro" id="IPR011701">
    <property type="entry name" value="MFS"/>
</dbReference>
<dbReference type="STRING" id="6290.A0A158QQX8"/>
<keyword evidence="2" id="KW-0812">Transmembrane</keyword>
<dbReference type="InterPro" id="IPR050327">
    <property type="entry name" value="Proton-linked_MCT"/>
</dbReference>
<dbReference type="InterPro" id="IPR036259">
    <property type="entry name" value="MFS_trans_sf"/>
</dbReference>
<feature type="transmembrane region" description="Helical" evidence="2">
    <location>
        <begin position="271"/>
        <end position="291"/>
    </location>
</feature>
<evidence type="ECO:0000313" key="3">
    <source>
        <dbReference type="EMBL" id="VDO58885.1"/>
    </source>
</evidence>
<keyword evidence="2" id="KW-0472">Membrane</keyword>
<reference evidence="3 4" key="2">
    <citation type="submission" date="2018-11" db="EMBL/GenBank/DDBJ databases">
        <authorList>
            <consortium name="Pathogen Informatics"/>
        </authorList>
    </citation>
    <scope>NUCLEOTIDE SEQUENCE [LARGE SCALE GENOMIC DNA]</scope>
    <source>
        <strain evidence="3 4">MHpl1</strain>
    </source>
</reference>
<dbReference type="WBParaSite" id="HPLM_0001612501-mRNA-1">
    <property type="protein sequence ID" value="HPLM_0001612501-mRNA-1"/>
    <property type="gene ID" value="HPLM_0001612501"/>
</dbReference>
<evidence type="ECO:0000256" key="2">
    <source>
        <dbReference type="SAM" id="Phobius"/>
    </source>
</evidence>
<dbReference type="GO" id="GO:0008028">
    <property type="term" value="F:monocarboxylic acid transmembrane transporter activity"/>
    <property type="evidence" value="ECO:0007669"/>
    <property type="project" value="TreeGrafter"/>
</dbReference>
<evidence type="ECO:0000313" key="4">
    <source>
        <dbReference type="Proteomes" id="UP000268014"/>
    </source>
</evidence>
<keyword evidence="2" id="KW-1133">Transmembrane helix</keyword>
<dbReference type="OMA" id="NNCTEIS"/>
<dbReference type="AlphaFoldDB" id="A0A158QQX8"/>
<proteinExistence type="predicted"/>
<name>A0A158QQX8_HAEPC</name>
<protein>
    <submittedName>
        <fullName evidence="5">MFS domain-containing protein</fullName>
    </submittedName>
</protein>
<evidence type="ECO:0000313" key="5">
    <source>
        <dbReference type="WBParaSite" id="HPLM_0001612501-mRNA-1"/>
    </source>
</evidence>
<dbReference type="Proteomes" id="UP000268014">
    <property type="component" value="Unassembled WGS sequence"/>
</dbReference>
<dbReference type="OrthoDB" id="6499973at2759"/>
<keyword evidence="4" id="KW-1185">Reference proteome</keyword>
<dbReference type="EMBL" id="UZAF01019287">
    <property type="protein sequence ID" value="VDO58885.1"/>
    <property type="molecule type" value="Genomic_DNA"/>
</dbReference>
<feature type="transmembrane region" description="Helical" evidence="2">
    <location>
        <begin position="298"/>
        <end position="319"/>
    </location>
</feature>
<reference evidence="5" key="1">
    <citation type="submission" date="2016-04" db="UniProtKB">
        <authorList>
            <consortium name="WormBaseParasite"/>
        </authorList>
    </citation>
    <scope>IDENTIFICATION</scope>
</reference>
<dbReference type="PANTHER" id="PTHR11360">
    <property type="entry name" value="MONOCARBOXYLATE TRANSPORTER"/>
    <property type="match status" value="1"/>
</dbReference>
<feature type="region of interest" description="Disordered" evidence="1">
    <location>
        <begin position="1"/>
        <end position="29"/>
    </location>
</feature>
<sequence length="395" mass="42702">MARLRSALSECENDVDTSPSTPVRPPLSPVLENAISKSRAGSTHQTHISSNIRGRKLTLTSNDLKASRATLSGPQLSRISARSFAQSLSRLSNKGEASTLSIAMTILIFQGVDPQEFARPMNRQDIFYAGSIKNLKEFKQEGSNLQSYRGSVMSIPRSVVGQAVSSLSQAGDLPELGSRIGGSRLSRITGGLGIEDDDILDDFYDTGRCKWIPLPIRNAFHEMIDLELLKDSVMLLLCMSNVLGMLGFYIPFVFLKDLAHSHGVEPAESRYLVPVIGVTNTVGRVFFGWLADRGYVSALAINNFSLLACGALTLAAPLLPSFALLVMYASLFGFIISAYVCLTSIVLSDLLGLEKLTNSFGLLVVARGIASLAGSPFAGEIHLSLRELKLARQSM</sequence>
<evidence type="ECO:0000256" key="1">
    <source>
        <dbReference type="SAM" id="MobiDB-lite"/>
    </source>
</evidence>
<dbReference type="SUPFAM" id="SSF103473">
    <property type="entry name" value="MFS general substrate transporter"/>
    <property type="match status" value="1"/>
</dbReference>